<proteinExistence type="inferred from homology"/>
<dbReference type="InterPro" id="IPR050763">
    <property type="entry name" value="ABC_transporter_ATP-binding"/>
</dbReference>
<dbReference type="SUPFAM" id="SSF52540">
    <property type="entry name" value="P-loop containing nucleoside triphosphate hydrolases"/>
    <property type="match status" value="1"/>
</dbReference>
<name>A0A255E1K4_9ACTN</name>
<evidence type="ECO:0000256" key="6">
    <source>
        <dbReference type="ARBA" id="ARBA00023251"/>
    </source>
</evidence>
<evidence type="ECO:0000256" key="3">
    <source>
        <dbReference type="ARBA" id="ARBA00022448"/>
    </source>
</evidence>
<dbReference type="InterPro" id="IPR017871">
    <property type="entry name" value="ABC_transporter-like_CS"/>
</dbReference>
<comment type="similarity">
    <text evidence="2">Belongs to the ABC transporter superfamily.</text>
</comment>
<keyword evidence="4" id="KW-0547">Nucleotide-binding</keyword>
<evidence type="ECO:0000256" key="4">
    <source>
        <dbReference type="ARBA" id="ARBA00022741"/>
    </source>
</evidence>
<comment type="caution">
    <text evidence="8">The sequence shown here is derived from an EMBL/GenBank/DDBJ whole genome shotgun (WGS) entry which is preliminary data.</text>
</comment>
<evidence type="ECO:0000256" key="1">
    <source>
        <dbReference type="ARBA" id="ARBA00004202"/>
    </source>
</evidence>
<dbReference type="GO" id="GO:0046677">
    <property type="term" value="P:response to antibiotic"/>
    <property type="evidence" value="ECO:0007669"/>
    <property type="project" value="UniProtKB-KW"/>
</dbReference>
<organism evidence="8 9">
    <name type="scientific">Parenemella sanctibonifatiensis</name>
    <dbReference type="NCBI Taxonomy" id="2016505"/>
    <lineage>
        <taxon>Bacteria</taxon>
        <taxon>Bacillati</taxon>
        <taxon>Actinomycetota</taxon>
        <taxon>Actinomycetes</taxon>
        <taxon>Propionibacteriales</taxon>
        <taxon>Propionibacteriaceae</taxon>
        <taxon>Parenemella</taxon>
    </lineage>
</organism>
<evidence type="ECO:0000256" key="5">
    <source>
        <dbReference type="ARBA" id="ARBA00022840"/>
    </source>
</evidence>
<protein>
    <submittedName>
        <fullName evidence="8">ABC transporter</fullName>
    </submittedName>
</protein>
<sequence>MAVVLEFSDVRFSRGQRRILDGLSWCVDSGTTVILGPNGAGKTTLINLAASVLTPAAGSITLGERAQRRHLSWWRAQVGWVPQRVAFVPGFTVQQQLAYAGWLAGLSRRAARTSADQSMERGGLTEFASRRCDQLSGGEQRRVAIAAALVHAPALLLLDEPTVGLDPEQRARFRETLRDAASRASSVLLSTHQTDDLDIASDHVAVMRRGHIVWHGPTRQFLRLGGTGGGTQARAERAYQHVVTGDAQ</sequence>
<gene>
    <name evidence="8" type="ORF">CGZ92_10410</name>
</gene>
<dbReference type="PANTHER" id="PTHR42711">
    <property type="entry name" value="ABC TRANSPORTER ATP-BINDING PROTEIN"/>
    <property type="match status" value="1"/>
</dbReference>
<dbReference type="Pfam" id="PF00005">
    <property type="entry name" value="ABC_tran"/>
    <property type="match status" value="1"/>
</dbReference>
<evidence type="ECO:0000313" key="9">
    <source>
        <dbReference type="Proteomes" id="UP000216533"/>
    </source>
</evidence>
<dbReference type="InterPro" id="IPR027417">
    <property type="entry name" value="P-loop_NTPase"/>
</dbReference>
<dbReference type="RefSeq" id="WP_094451325.1">
    <property type="nucleotide sequence ID" value="NZ_NMVI01000025.1"/>
</dbReference>
<dbReference type="PROSITE" id="PS00211">
    <property type="entry name" value="ABC_TRANSPORTER_1"/>
    <property type="match status" value="1"/>
</dbReference>
<dbReference type="GO" id="GO:0016887">
    <property type="term" value="F:ATP hydrolysis activity"/>
    <property type="evidence" value="ECO:0007669"/>
    <property type="project" value="InterPro"/>
</dbReference>
<dbReference type="EMBL" id="NMVI01000025">
    <property type="protein sequence ID" value="OYN85220.1"/>
    <property type="molecule type" value="Genomic_DNA"/>
</dbReference>
<keyword evidence="5" id="KW-0067">ATP-binding</keyword>
<evidence type="ECO:0000259" key="7">
    <source>
        <dbReference type="PROSITE" id="PS50893"/>
    </source>
</evidence>
<evidence type="ECO:0000256" key="2">
    <source>
        <dbReference type="ARBA" id="ARBA00005417"/>
    </source>
</evidence>
<dbReference type="GO" id="GO:0005524">
    <property type="term" value="F:ATP binding"/>
    <property type="evidence" value="ECO:0007669"/>
    <property type="project" value="UniProtKB-KW"/>
</dbReference>
<evidence type="ECO:0000313" key="8">
    <source>
        <dbReference type="EMBL" id="OYN85220.1"/>
    </source>
</evidence>
<dbReference type="InterPro" id="IPR003439">
    <property type="entry name" value="ABC_transporter-like_ATP-bd"/>
</dbReference>
<feature type="domain" description="ABC transporter" evidence="7">
    <location>
        <begin position="5"/>
        <end position="234"/>
    </location>
</feature>
<comment type="subcellular location">
    <subcellularLocation>
        <location evidence="1">Cell membrane</location>
        <topology evidence="1">Peripheral membrane protein</topology>
    </subcellularLocation>
</comment>
<dbReference type="Gene3D" id="3.40.50.300">
    <property type="entry name" value="P-loop containing nucleotide triphosphate hydrolases"/>
    <property type="match status" value="1"/>
</dbReference>
<reference evidence="8 9" key="1">
    <citation type="submission" date="2017-07" db="EMBL/GenBank/DDBJ databases">
        <title>Draft whole genome sequences of clinical Proprionibacteriaceae strains.</title>
        <authorList>
            <person name="Bernier A.-M."/>
            <person name="Bernard K."/>
            <person name="Domingo M.-C."/>
        </authorList>
    </citation>
    <scope>NUCLEOTIDE SEQUENCE [LARGE SCALE GENOMIC DNA]</scope>
    <source>
        <strain evidence="8 9">NML 160184</strain>
    </source>
</reference>
<dbReference type="AlphaFoldDB" id="A0A255E1K4"/>
<dbReference type="PROSITE" id="PS50893">
    <property type="entry name" value="ABC_TRANSPORTER_2"/>
    <property type="match status" value="1"/>
</dbReference>
<dbReference type="Proteomes" id="UP000216533">
    <property type="component" value="Unassembled WGS sequence"/>
</dbReference>
<dbReference type="InterPro" id="IPR003593">
    <property type="entry name" value="AAA+_ATPase"/>
</dbReference>
<accession>A0A255E1K4</accession>
<dbReference type="PANTHER" id="PTHR42711:SF5">
    <property type="entry name" value="ABC TRANSPORTER ATP-BINDING PROTEIN NATA"/>
    <property type="match status" value="1"/>
</dbReference>
<keyword evidence="6" id="KW-0046">Antibiotic resistance</keyword>
<keyword evidence="3" id="KW-0813">Transport</keyword>
<dbReference type="GO" id="GO:0005886">
    <property type="term" value="C:plasma membrane"/>
    <property type="evidence" value="ECO:0007669"/>
    <property type="project" value="UniProtKB-SubCell"/>
</dbReference>
<dbReference type="SMART" id="SM00382">
    <property type="entry name" value="AAA"/>
    <property type="match status" value="1"/>
</dbReference>